<dbReference type="Pfam" id="PF13692">
    <property type="entry name" value="Glyco_trans_1_4"/>
    <property type="match status" value="1"/>
</dbReference>
<organism evidence="2 3">
    <name type="scientific">Pseudochelatococcus contaminans</name>
    <dbReference type="NCBI Taxonomy" id="1538103"/>
    <lineage>
        <taxon>Bacteria</taxon>
        <taxon>Pseudomonadati</taxon>
        <taxon>Pseudomonadota</taxon>
        <taxon>Alphaproteobacteria</taxon>
        <taxon>Hyphomicrobiales</taxon>
        <taxon>Chelatococcaceae</taxon>
        <taxon>Pseudochelatococcus</taxon>
    </lineage>
</organism>
<dbReference type="PANTHER" id="PTHR12526">
    <property type="entry name" value="GLYCOSYLTRANSFERASE"/>
    <property type="match status" value="1"/>
</dbReference>
<dbReference type="InterPro" id="IPR028098">
    <property type="entry name" value="Glyco_trans_4-like_N"/>
</dbReference>
<dbReference type="PANTHER" id="PTHR12526:SF595">
    <property type="entry name" value="BLL5217 PROTEIN"/>
    <property type="match status" value="1"/>
</dbReference>
<dbReference type="EMBL" id="JACICC010000001">
    <property type="protein sequence ID" value="MBB3808505.1"/>
    <property type="molecule type" value="Genomic_DNA"/>
</dbReference>
<proteinExistence type="predicted"/>
<evidence type="ECO:0000313" key="3">
    <source>
        <dbReference type="Proteomes" id="UP000537592"/>
    </source>
</evidence>
<protein>
    <submittedName>
        <fullName evidence="2">Glycosyltransferase involved in cell wall biosynthesis</fullName>
    </submittedName>
</protein>
<name>A0A7W6EF36_9HYPH</name>
<dbReference type="AlphaFoldDB" id="A0A7W6EF36"/>
<evidence type="ECO:0000313" key="2">
    <source>
        <dbReference type="EMBL" id="MBB3808505.1"/>
    </source>
</evidence>
<comment type="caution">
    <text evidence="2">The sequence shown here is derived from an EMBL/GenBank/DDBJ whole genome shotgun (WGS) entry which is preliminary data.</text>
</comment>
<feature type="domain" description="Glycosyltransferase subfamily 4-like N-terminal" evidence="1">
    <location>
        <begin position="18"/>
        <end position="180"/>
    </location>
</feature>
<keyword evidence="3" id="KW-1185">Reference proteome</keyword>
<dbReference type="Pfam" id="PF13439">
    <property type="entry name" value="Glyco_transf_4"/>
    <property type="match status" value="1"/>
</dbReference>
<dbReference type="Gene3D" id="3.40.50.2000">
    <property type="entry name" value="Glycogen Phosphorylase B"/>
    <property type="match status" value="2"/>
</dbReference>
<dbReference type="Proteomes" id="UP000537592">
    <property type="component" value="Unassembled WGS sequence"/>
</dbReference>
<evidence type="ECO:0000259" key="1">
    <source>
        <dbReference type="Pfam" id="PF13439"/>
    </source>
</evidence>
<gene>
    <name evidence="2" type="ORF">FHS81_000559</name>
</gene>
<reference evidence="2 3" key="1">
    <citation type="submission" date="2020-08" db="EMBL/GenBank/DDBJ databases">
        <title>Genomic Encyclopedia of Type Strains, Phase IV (KMG-IV): sequencing the most valuable type-strain genomes for metagenomic binning, comparative biology and taxonomic classification.</title>
        <authorList>
            <person name="Goeker M."/>
        </authorList>
    </citation>
    <scope>NUCLEOTIDE SEQUENCE [LARGE SCALE GENOMIC DNA]</scope>
    <source>
        <strain evidence="2 3">DSM 28760</strain>
    </source>
</reference>
<keyword evidence="2" id="KW-0808">Transferase</keyword>
<dbReference type="GO" id="GO:0016757">
    <property type="term" value="F:glycosyltransferase activity"/>
    <property type="evidence" value="ECO:0007669"/>
    <property type="project" value="UniProtKB-ARBA"/>
</dbReference>
<sequence length="383" mass="41677">MKIAVIAHIRHPIAPPFMGGMEAHAFHLVKALAQRGHAVTLFASGDSQAAARIPGVTLRPVIETHYDRDYPWQDYIGSEVLNELQDKAFAALGRELLDGDFDVVHNNALHRYPPRLARAYRLPMVTSLHVPPFDALLRSVRESAAPWSRFTVTSHRQRDVWWPDMPSPHAAVVYNGIDLAAWPFNASAGADGAVWAGRLTPTKGAELAIRAAQIAGIPLTLFGAVEDRHYFDTVLRPLFCGDIRYGGHVSGAELATAFGRASVMLFTPRWEEPFGLAAVEAMACGLPVAATAMGAVPEVIGKAGCLAPLDDAEALAAAMLAAKNIDRRVVRARVERLFGIDSMIDGYEVEYRTAIASVHHDEPPVSFPEIELRVDPAFQRSAA</sequence>
<accession>A0A7W6EF36</accession>
<dbReference type="RefSeq" id="WP_183750494.1">
    <property type="nucleotide sequence ID" value="NZ_JACICC010000001.1"/>
</dbReference>
<dbReference type="SUPFAM" id="SSF53756">
    <property type="entry name" value="UDP-Glycosyltransferase/glycogen phosphorylase"/>
    <property type="match status" value="1"/>
</dbReference>